<dbReference type="GO" id="GO:0009052">
    <property type="term" value="P:pentose-phosphate shunt, non-oxidative branch"/>
    <property type="evidence" value="ECO:0007669"/>
    <property type="project" value="InterPro"/>
</dbReference>
<organism evidence="3 4">
    <name type="scientific">Pedobacter steynii</name>
    <dbReference type="NCBI Taxonomy" id="430522"/>
    <lineage>
        <taxon>Bacteria</taxon>
        <taxon>Pseudomonadati</taxon>
        <taxon>Bacteroidota</taxon>
        <taxon>Sphingobacteriia</taxon>
        <taxon>Sphingobacteriales</taxon>
        <taxon>Sphingobacteriaceae</taxon>
        <taxon>Pedobacter</taxon>
    </lineage>
</organism>
<evidence type="ECO:0000256" key="2">
    <source>
        <dbReference type="NCBIfam" id="TIGR00021"/>
    </source>
</evidence>
<dbReference type="GO" id="GO:0004751">
    <property type="term" value="F:ribose-5-phosphate isomerase activity"/>
    <property type="evidence" value="ECO:0007669"/>
    <property type="project" value="UniProtKB-UniRule"/>
</dbReference>
<dbReference type="PANTHER" id="PTHR11934">
    <property type="entry name" value="RIBOSE-5-PHOSPHATE ISOMERASE"/>
    <property type="match status" value="1"/>
</dbReference>
<gene>
    <name evidence="3" type="ORF">SAMN05421820_108115</name>
</gene>
<dbReference type="Proteomes" id="UP000183200">
    <property type="component" value="Unassembled WGS sequence"/>
</dbReference>
<dbReference type="SUPFAM" id="SSF100950">
    <property type="entry name" value="NagB/RpiA/CoA transferase-like"/>
    <property type="match status" value="1"/>
</dbReference>
<accession>A0A1H0CGZ0</accession>
<dbReference type="OrthoDB" id="5870696at2"/>
<dbReference type="EC" id="5.3.1.6" evidence="2"/>
<protein>
    <recommendedName>
        <fullName evidence="2">Ribose 5-phosphate isomerase A</fullName>
        <ecNumber evidence="2">5.3.1.6</ecNumber>
    </recommendedName>
</protein>
<name>A0A1H0CGZ0_9SPHI</name>
<proteinExistence type="predicted"/>
<dbReference type="AlphaFoldDB" id="A0A1H0CGZ0"/>
<dbReference type="InterPro" id="IPR037171">
    <property type="entry name" value="NagB/RpiA_transferase-like"/>
</dbReference>
<sequence length="231" mass="25142">MTDYKLIAAEACLQFLKPGQTIGVGAGSSISHLIGFISHHPELSESLVFVSSSFKTRSLLQEKGLKVQLSPMVNPPLAIYFDGCDQFDAELNALKSGGGIHTSEKILANMAEEFILVGDDSKMVSKLDHTYPVVVELLPEALTAVLNRLKSDYPTTTIKLRTSDQKDGLVISDNGNLLADVLFEELPEISALNSNIKMIPGVVEHSLFYKMATKAVVAGKQGIRIINREKI</sequence>
<dbReference type="GO" id="GO:0006014">
    <property type="term" value="P:D-ribose metabolic process"/>
    <property type="evidence" value="ECO:0007669"/>
    <property type="project" value="TreeGrafter"/>
</dbReference>
<evidence type="ECO:0000313" key="4">
    <source>
        <dbReference type="Proteomes" id="UP000183200"/>
    </source>
</evidence>
<dbReference type="InterPro" id="IPR004788">
    <property type="entry name" value="Ribose5P_isomerase_type_A"/>
</dbReference>
<dbReference type="NCBIfam" id="TIGR00021">
    <property type="entry name" value="rpiA"/>
    <property type="match status" value="1"/>
</dbReference>
<reference evidence="4" key="1">
    <citation type="submission" date="2016-10" db="EMBL/GenBank/DDBJ databases">
        <authorList>
            <person name="Varghese N."/>
            <person name="Submissions S."/>
        </authorList>
    </citation>
    <scope>NUCLEOTIDE SEQUENCE [LARGE SCALE GENOMIC DNA]</scope>
    <source>
        <strain evidence="4">DSM 19110</strain>
    </source>
</reference>
<dbReference type="GO" id="GO:0005829">
    <property type="term" value="C:cytosol"/>
    <property type="evidence" value="ECO:0007669"/>
    <property type="project" value="TreeGrafter"/>
</dbReference>
<dbReference type="Gene3D" id="3.40.50.1360">
    <property type="match status" value="1"/>
</dbReference>
<dbReference type="Gene3D" id="3.30.70.260">
    <property type="match status" value="1"/>
</dbReference>
<dbReference type="RefSeq" id="WP_074611078.1">
    <property type="nucleotide sequence ID" value="NZ_FNGY01000008.1"/>
</dbReference>
<dbReference type="STRING" id="430522.BFS30_23755"/>
<dbReference type="PANTHER" id="PTHR11934:SF0">
    <property type="entry name" value="RIBOSE-5-PHOSPHATE ISOMERASE"/>
    <property type="match status" value="1"/>
</dbReference>
<evidence type="ECO:0000313" key="3">
    <source>
        <dbReference type="EMBL" id="SDN57093.1"/>
    </source>
</evidence>
<dbReference type="Pfam" id="PF06026">
    <property type="entry name" value="Rib_5-P_isom_A"/>
    <property type="match status" value="1"/>
</dbReference>
<dbReference type="EMBL" id="FNGY01000008">
    <property type="protein sequence ID" value="SDN57093.1"/>
    <property type="molecule type" value="Genomic_DNA"/>
</dbReference>
<evidence type="ECO:0000256" key="1">
    <source>
        <dbReference type="ARBA" id="ARBA00023235"/>
    </source>
</evidence>
<dbReference type="CDD" id="cd01398">
    <property type="entry name" value="RPI_A"/>
    <property type="match status" value="1"/>
</dbReference>
<keyword evidence="4" id="KW-1185">Reference proteome</keyword>
<dbReference type="SUPFAM" id="SSF75445">
    <property type="entry name" value="D-ribose-5-phosphate isomerase (RpiA), lid domain"/>
    <property type="match status" value="1"/>
</dbReference>
<keyword evidence="1 3" id="KW-0413">Isomerase</keyword>